<dbReference type="EMBL" id="BMZS01000009">
    <property type="protein sequence ID" value="GHD56572.1"/>
    <property type="molecule type" value="Genomic_DNA"/>
</dbReference>
<proteinExistence type="predicted"/>
<dbReference type="RefSeq" id="WP_189992346.1">
    <property type="nucleotide sequence ID" value="NZ_BMZS01000009.1"/>
</dbReference>
<dbReference type="Proteomes" id="UP000630353">
    <property type="component" value="Unassembled WGS sequence"/>
</dbReference>
<reference evidence="1" key="1">
    <citation type="journal article" date="2014" name="Int. J. Syst. Evol. Microbiol.">
        <title>Complete genome sequence of Corynebacterium casei LMG S-19264T (=DSM 44701T), isolated from a smear-ripened cheese.</title>
        <authorList>
            <consortium name="US DOE Joint Genome Institute (JGI-PGF)"/>
            <person name="Walter F."/>
            <person name="Albersmeier A."/>
            <person name="Kalinowski J."/>
            <person name="Ruckert C."/>
        </authorList>
    </citation>
    <scope>NUCLEOTIDE SEQUENCE</scope>
    <source>
        <strain evidence="1">KCTC 42651</strain>
    </source>
</reference>
<organism evidence="1 2">
    <name type="scientific">Thalassobaculum fulvum</name>
    <dbReference type="NCBI Taxonomy" id="1633335"/>
    <lineage>
        <taxon>Bacteria</taxon>
        <taxon>Pseudomonadati</taxon>
        <taxon>Pseudomonadota</taxon>
        <taxon>Alphaproteobacteria</taxon>
        <taxon>Rhodospirillales</taxon>
        <taxon>Thalassobaculaceae</taxon>
        <taxon>Thalassobaculum</taxon>
    </lineage>
</organism>
<dbReference type="AlphaFoldDB" id="A0A918XVP2"/>
<sequence length="83" mass="9474">MVDPSHELMLEQLRQIRATLAVHSQKFDEVLFRLSSLEIGFAGMRREQAGDAETVAHLQARVDRMEGQIDRINQRLELTDSPA</sequence>
<comment type="caution">
    <text evidence="1">The sequence shown here is derived from an EMBL/GenBank/DDBJ whole genome shotgun (WGS) entry which is preliminary data.</text>
</comment>
<keyword evidence="2" id="KW-1185">Reference proteome</keyword>
<name>A0A918XVP2_9PROT</name>
<gene>
    <name evidence="1" type="ORF">GCM10017083_36750</name>
</gene>
<accession>A0A918XVP2</accession>
<reference evidence="1" key="2">
    <citation type="submission" date="2020-09" db="EMBL/GenBank/DDBJ databases">
        <authorList>
            <person name="Sun Q."/>
            <person name="Kim S."/>
        </authorList>
    </citation>
    <scope>NUCLEOTIDE SEQUENCE</scope>
    <source>
        <strain evidence="1">KCTC 42651</strain>
    </source>
</reference>
<evidence type="ECO:0000313" key="1">
    <source>
        <dbReference type="EMBL" id="GHD56572.1"/>
    </source>
</evidence>
<evidence type="ECO:0000313" key="2">
    <source>
        <dbReference type="Proteomes" id="UP000630353"/>
    </source>
</evidence>
<protein>
    <submittedName>
        <fullName evidence="1">Uncharacterized protein</fullName>
    </submittedName>
</protein>